<proteinExistence type="predicted"/>
<evidence type="ECO:0000313" key="1">
    <source>
        <dbReference type="EMBL" id="SDY11755.1"/>
    </source>
</evidence>
<evidence type="ECO:0008006" key="3">
    <source>
        <dbReference type="Google" id="ProtNLM"/>
    </source>
</evidence>
<dbReference type="AlphaFoldDB" id="A0A1H3H960"/>
<organism evidence="1 2">
    <name type="scientific">Lentibacter algarum</name>
    <dbReference type="NCBI Taxonomy" id="576131"/>
    <lineage>
        <taxon>Bacteria</taxon>
        <taxon>Pseudomonadati</taxon>
        <taxon>Pseudomonadota</taxon>
        <taxon>Alphaproteobacteria</taxon>
        <taxon>Rhodobacterales</taxon>
        <taxon>Roseobacteraceae</taxon>
        <taxon>Lentibacter</taxon>
    </lineage>
</organism>
<accession>A0A1H3H960</accession>
<dbReference type="EMBL" id="FNPR01000001">
    <property type="protein sequence ID" value="SDY11755.1"/>
    <property type="molecule type" value="Genomic_DNA"/>
</dbReference>
<evidence type="ECO:0000313" key="2">
    <source>
        <dbReference type="Proteomes" id="UP000199026"/>
    </source>
</evidence>
<dbReference type="STRING" id="576131.SAMN05444486_101279"/>
<keyword evidence="2" id="KW-1185">Reference proteome</keyword>
<sequence length="327" mass="35161">MKKLLVLIVTLAALWAGYWFVGAAGVKAGFAVWFDARQSEGWQAEYSDLSVKGFPNRFDTTLTDPALADPATGLAWSAPFVQLFALSYQPNHIIAAFPEFQTLRTPEARFALKSEKMQASMVMEPNTDLAFNRANLAATALTITPEVGARIHIAGLQTALTRENTSSYRAAFNADGLAPPLPAALTDELPEALTSFRADATLDFTKPWDITALEESRPQPTKIKLHLAEAEWGQLKLAAAGELSVDRTGTPTGTVTIKARNWRDILALATASGALPAALTDQIEQGLSLLANFSGNPETLDIPLTFSGGYIKIGLIPVAPAPRLSIR</sequence>
<dbReference type="InterPro" id="IPR018666">
    <property type="entry name" value="DUF2125"/>
</dbReference>
<protein>
    <recommendedName>
        <fullName evidence="3">DUF2125 domain-containing protein</fullName>
    </recommendedName>
</protein>
<dbReference type="GeneID" id="78123086"/>
<name>A0A1H3H960_9RHOB</name>
<dbReference type="Pfam" id="PF09898">
    <property type="entry name" value="DUF2125"/>
    <property type="match status" value="1"/>
</dbReference>
<reference evidence="1 2" key="1">
    <citation type="submission" date="2016-10" db="EMBL/GenBank/DDBJ databases">
        <authorList>
            <person name="de Groot N.N."/>
        </authorList>
    </citation>
    <scope>NUCLEOTIDE SEQUENCE [LARGE SCALE GENOMIC DNA]</scope>
    <source>
        <strain evidence="1 2">DSM 24677</strain>
    </source>
</reference>
<gene>
    <name evidence="1" type="ORF">SAMN05444486_101279</name>
</gene>
<dbReference type="RefSeq" id="WP_245724332.1">
    <property type="nucleotide sequence ID" value="NZ_CALLJM010000018.1"/>
</dbReference>
<dbReference type="Proteomes" id="UP000199026">
    <property type="component" value="Unassembled WGS sequence"/>
</dbReference>